<reference evidence="4" key="1">
    <citation type="submission" date="2016-11" db="EMBL/GenBank/DDBJ databases">
        <authorList>
            <person name="Varghese N."/>
            <person name="Submissions S."/>
        </authorList>
    </citation>
    <scope>NUCLEOTIDE SEQUENCE [LARGE SCALE GENOMIC DNA]</scope>
    <source>
        <strain evidence="4">DSM 3071</strain>
    </source>
</reference>
<protein>
    <submittedName>
        <fullName evidence="3">Hook-length control protein FliK</fullName>
    </submittedName>
</protein>
<name>A0A1M5TCL3_BUTFI</name>
<proteinExistence type="predicted"/>
<dbReference type="GeneID" id="89509460"/>
<dbReference type="OrthoDB" id="1938931at2"/>
<gene>
    <name evidence="3" type="ORF">SAMN02745229_00554</name>
</gene>
<evidence type="ECO:0000313" key="4">
    <source>
        <dbReference type="Proteomes" id="UP000184278"/>
    </source>
</evidence>
<dbReference type="EMBL" id="FQXK01000004">
    <property type="protein sequence ID" value="SHH48507.1"/>
    <property type="molecule type" value="Genomic_DNA"/>
</dbReference>
<evidence type="ECO:0000256" key="1">
    <source>
        <dbReference type="SAM" id="MobiDB-lite"/>
    </source>
</evidence>
<evidence type="ECO:0000313" key="3">
    <source>
        <dbReference type="EMBL" id="SHH48507.1"/>
    </source>
</evidence>
<dbReference type="InterPro" id="IPR021136">
    <property type="entry name" value="Flagellar_hook_control-like_C"/>
</dbReference>
<dbReference type="RefSeq" id="WP_073385317.1">
    <property type="nucleotide sequence ID" value="NZ_FQXK01000004.1"/>
</dbReference>
<dbReference type="STRING" id="1121131.SAMN02745229_00554"/>
<dbReference type="Proteomes" id="UP000184278">
    <property type="component" value="Unassembled WGS sequence"/>
</dbReference>
<dbReference type="Pfam" id="PF02120">
    <property type="entry name" value="Flg_hook"/>
    <property type="match status" value="1"/>
</dbReference>
<sequence length="611" mass="65118">MPGSLTVGPGGQIQGSLQVNRTSDVAVVSKGQESLRSLAAGDSLSGKVLSVTKGADGSRTAQIDLGNNTIVDAKLQNGMQLSAGQTLSFSVKSSASGTLTLTPLYQNTAALDATASKALLAAGLSVTDELGQMVSQMMKEGMSIDKQSLQQMSRILSDNPGADINTLVQMKNLNIPINEGNIQQFQNYQNYQHQVLYGANSIMDELPEAFNQMVAAGDKGQALNLYGDLMKLFAGDVSEAANALGQDGKNAAALQGQGDNAVLGLASDGSTEKGAEAAKAGLNPEGIQNQTEPGKGDGIQAQGPLNSQAGTDAREVTNNLIAGSNNESLQSAGNALSLSAKLDLTRFAGALKNAGIPSEALNELIKAGGEDQAALLRLLSNLYEKTIHTSDNIDKAWGKLFSSDTFTEVLKSNIASQWTIGPGDVSDKENVKNLYDRLNSQVKQMTQILQNHVGENSSAFQSSQNLSQNIDFMNQLNQMYAYVQLPLKMSGNDAHGDLYVYSNKKHMASDDGSVSALLHLDMNNLGPMDVYVRMTDRKVNTNFYMADESCIDLIAAHIDELTMRLNKRGYTMNYQVLPADDMTSENQAVDELLQKGDKMTLLSSSSFDARA</sequence>
<keyword evidence="4" id="KW-1185">Reference proteome</keyword>
<organism evidence="3 4">
    <name type="scientific">Butyrivibrio fibrisolvens DSM 3071</name>
    <dbReference type="NCBI Taxonomy" id="1121131"/>
    <lineage>
        <taxon>Bacteria</taxon>
        <taxon>Bacillati</taxon>
        <taxon>Bacillota</taxon>
        <taxon>Clostridia</taxon>
        <taxon>Lachnospirales</taxon>
        <taxon>Lachnospiraceae</taxon>
        <taxon>Butyrivibrio</taxon>
    </lineage>
</organism>
<feature type="region of interest" description="Disordered" evidence="1">
    <location>
        <begin position="274"/>
        <end position="310"/>
    </location>
</feature>
<evidence type="ECO:0000259" key="2">
    <source>
        <dbReference type="Pfam" id="PF02120"/>
    </source>
</evidence>
<feature type="domain" description="Flagellar hook-length control protein-like C-terminal" evidence="2">
    <location>
        <begin position="507"/>
        <end position="573"/>
    </location>
</feature>
<dbReference type="AlphaFoldDB" id="A0A1M5TCL3"/>
<dbReference type="InterPro" id="IPR038610">
    <property type="entry name" value="FliK-like_C_sf"/>
</dbReference>
<accession>A0A1M5TCL3</accession>
<dbReference type="Gene3D" id="3.30.750.140">
    <property type="match status" value="1"/>
</dbReference>